<evidence type="ECO:0000256" key="4">
    <source>
        <dbReference type="ARBA" id="ARBA00022840"/>
    </source>
</evidence>
<name>S0G548_9BACT</name>
<dbReference type="InterPro" id="IPR000212">
    <property type="entry name" value="DNA_helicase_UvrD/REP"/>
</dbReference>
<reference evidence="6 7" key="1">
    <citation type="journal article" date="2013" name="Genome Announc.">
        <title>Draft Genome Sequence of Desulfotignum phosphitoxidans DSM 13687 Strain FiPS-3.</title>
        <authorList>
            <person name="Poehlein A."/>
            <person name="Daniel R."/>
            <person name="Simeonova D.D."/>
        </authorList>
    </citation>
    <scope>NUCLEOTIDE SEQUENCE [LARGE SCALE GENOMIC DNA]</scope>
    <source>
        <strain evidence="6 7">DSM 13687</strain>
    </source>
</reference>
<evidence type="ECO:0000259" key="5">
    <source>
        <dbReference type="Pfam" id="PF13361"/>
    </source>
</evidence>
<proteinExistence type="predicted"/>
<evidence type="ECO:0000256" key="2">
    <source>
        <dbReference type="ARBA" id="ARBA00022801"/>
    </source>
</evidence>
<dbReference type="RefSeq" id="WP_006965835.1">
    <property type="nucleotide sequence ID" value="NZ_APJX01000004.1"/>
</dbReference>
<dbReference type="InterPro" id="IPR027417">
    <property type="entry name" value="P-loop_NTPase"/>
</dbReference>
<evidence type="ECO:0000256" key="3">
    <source>
        <dbReference type="ARBA" id="ARBA00022806"/>
    </source>
</evidence>
<keyword evidence="2 6" id="KW-0378">Hydrolase</keyword>
<keyword evidence="4" id="KW-0067">ATP-binding</keyword>
<dbReference type="SUPFAM" id="SSF52540">
    <property type="entry name" value="P-loop containing nucleoside triphosphate hydrolases"/>
    <property type="match status" value="1"/>
</dbReference>
<protein>
    <submittedName>
        <fullName evidence="6">DNA helicase, UvrD/REP-type</fullName>
        <ecNumber evidence="6">3.6.4.12</ecNumber>
    </submittedName>
</protein>
<gene>
    <name evidence="6" type="ORF">Dpo_4c01410</name>
</gene>
<dbReference type="OrthoDB" id="5318045at2"/>
<accession>S0G548</accession>
<dbReference type="Pfam" id="PF13245">
    <property type="entry name" value="AAA_19"/>
    <property type="match status" value="1"/>
</dbReference>
<evidence type="ECO:0000313" key="6">
    <source>
        <dbReference type="EMBL" id="EMS79592.1"/>
    </source>
</evidence>
<dbReference type="PANTHER" id="PTHR11070:SF30">
    <property type="entry name" value="F-BOX DNA HELICASE 1"/>
    <property type="match status" value="1"/>
</dbReference>
<dbReference type="GO" id="GO:0031297">
    <property type="term" value="P:replication fork processing"/>
    <property type="evidence" value="ECO:0007669"/>
    <property type="project" value="TreeGrafter"/>
</dbReference>
<evidence type="ECO:0000313" key="7">
    <source>
        <dbReference type="Proteomes" id="UP000014216"/>
    </source>
</evidence>
<dbReference type="GO" id="GO:0005524">
    <property type="term" value="F:ATP binding"/>
    <property type="evidence" value="ECO:0007669"/>
    <property type="project" value="UniProtKB-KW"/>
</dbReference>
<keyword evidence="1" id="KW-0547">Nucleotide-binding</keyword>
<keyword evidence="7" id="KW-1185">Reference proteome</keyword>
<dbReference type="EC" id="3.6.4.12" evidence="6"/>
<dbReference type="PATRIC" id="fig|1286635.3.peg.2177"/>
<dbReference type="PANTHER" id="PTHR11070">
    <property type="entry name" value="UVRD / RECB / PCRA DNA HELICASE FAMILY MEMBER"/>
    <property type="match status" value="1"/>
</dbReference>
<comment type="caution">
    <text evidence="6">The sequence shown here is derived from an EMBL/GenBank/DDBJ whole genome shotgun (WGS) entry which is preliminary data.</text>
</comment>
<dbReference type="InterPro" id="IPR014017">
    <property type="entry name" value="DNA_helicase_UvrD-like_C"/>
</dbReference>
<evidence type="ECO:0000256" key="1">
    <source>
        <dbReference type="ARBA" id="ARBA00022741"/>
    </source>
</evidence>
<dbReference type="EMBL" id="APJX01000004">
    <property type="protein sequence ID" value="EMS79592.1"/>
    <property type="molecule type" value="Genomic_DNA"/>
</dbReference>
<dbReference type="GO" id="GO:0016787">
    <property type="term" value="F:hydrolase activity"/>
    <property type="evidence" value="ECO:0007669"/>
    <property type="project" value="UniProtKB-KW"/>
</dbReference>
<feature type="domain" description="UvrD-like helicase C-terminal" evidence="5">
    <location>
        <begin position="409"/>
        <end position="469"/>
    </location>
</feature>
<dbReference type="Gene3D" id="3.40.50.300">
    <property type="entry name" value="P-loop containing nucleotide triphosphate hydrolases"/>
    <property type="match status" value="2"/>
</dbReference>
<keyword evidence="3 6" id="KW-0347">Helicase</keyword>
<dbReference type="GO" id="GO:0003677">
    <property type="term" value="F:DNA binding"/>
    <property type="evidence" value="ECO:0007669"/>
    <property type="project" value="InterPro"/>
</dbReference>
<dbReference type="GO" id="GO:0000724">
    <property type="term" value="P:double-strand break repair via homologous recombination"/>
    <property type="evidence" value="ECO:0007669"/>
    <property type="project" value="TreeGrafter"/>
</dbReference>
<sequence length="484" mass="54352">MIHPTAEQQQIIDTDPVPGQILKILAFAGTGKTTTLVAYARKRPGLRFLYLAFNKSVQQEAARKFPSNVMARTAHSLGFRVKGVPHKNRLVQRFRANQVMDALNLDNYETARFTMETLHQYLVSADPVVNFSHVPASARGHYQRQGLKMPDLVAHANRLGRLMCTGDHPDIGMLHDGYLKLYQLSDPVLNFDCILLDEAQDINPVVSAIVLSQVKSDRPEKKPAIIVVGDNHQQIYSFRGAKDTLKTLAAHQTCYLTQSFRFDNNIAKAANMVLSVFKKETRQLKGTANPKKKVPWDPHGHTIIARTNAVLFDRAVQLYKTHDIGFAGGIQGYRLDLLTSVSFLYDKTRTRVQDPFIKGFSNFGDLKSYATTVEDLELSSVCAVVEKYGPSLRSHVDRIRQTARPPEQAGILLTTAHKAKGLEWNNVLIMDDFVSLVKDGLLIDPAGADPDEFNLIYVAMTRARVHLRFHKNSSIPEFIRLLRP</sequence>
<dbReference type="AlphaFoldDB" id="S0G548"/>
<organism evidence="6 7">
    <name type="scientific">Desulfotignum phosphitoxidans DSM 13687</name>
    <dbReference type="NCBI Taxonomy" id="1286635"/>
    <lineage>
        <taxon>Bacteria</taxon>
        <taxon>Pseudomonadati</taxon>
        <taxon>Thermodesulfobacteriota</taxon>
        <taxon>Desulfobacteria</taxon>
        <taxon>Desulfobacterales</taxon>
        <taxon>Desulfobacteraceae</taxon>
        <taxon>Desulfotignum</taxon>
    </lineage>
</organism>
<dbReference type="GO" id="GO:0043138">
    <property type="term" value="F:3'-5' DNA helicase activity"/>
    <property type="evidence" value="ECO:0007669"/>
    <property type="project" value="TreeGrafter"/>
</dbReference>
<dbReference type="Proteomes" id="UP000014216">
    <property type="component" value="Unassembled WGS sequence"/>
</dbReference>
<dbReference type="Pfam" id="PF13361">
    <property type="entry name" value="UvrD_C"/>
    <property type="match status" value="1"/>
</dbReference>